<dbReference type="Proteomes" id="UP001432168">
    <property type="component" value="Chromosome"/>
</dbReference>
<dbReference type="EMBL" id="CP109011">
    <property type="protein sequence ID" value="WUT41615.1"/>
    <property type="molecule type" value="Genomic_DNA"/>
</dbReference>
<dbReference type="RefSeq" id="WP_329259160.1">
    <property type="nucleotide sequence ID" value="NZ_CP109011.1"/>
</dbReference>
<proteinExistence type="inferred from homology"/>
<dbReference type="InterPro" id="IPR006016">
    <property type="entry name" value="UspA"/>
</dbReference>
<comment type="similarity">
    <text evidence="1">Belongs to the universal stress protein A family.</text>
</comment>
<accession>A0ABZ1WPE6</accession>
<dbReference type="Pfam" id="PF00582">
    <property type="entry name" value="Usp"/>
    <property type="match status" value="1"/>
</dbReference>
<sequence length="217" mass="22389">MGDKDDSDGGHALDVADMPSAVLLLFEEYPNPLSGACGGEGSSRGTRHERRQVRWRFPLVVGVDGSEPCPEAVDWAAAEEALRHSVPLHLVPAAAGDRGPPDVIGAATERARKRAPTVQLSSEVLREDAIAALVAHGRNAFALVLGPRGLGDLAAMLLGAVSLIVAARADGPVVGVLGAAEPRDGRFGNVAVGVEEGEGSGTALQFALREAHLRSCG</sequence>
<gene>
    <name evidence="3" type="ORF">OG929_04780</name>
</gene>
<evidence type="ECO:0000313" key="3">
    <source>
        <dbReference type="EMBL" id="WUT41615.1"/>
    </source>
</evidence>
<keyword evidence="4" id="KW-1185">Reference proteome</keyword>
<evidence type="ECO:0000313" key="4">
    <source>
        <dbReference type="Proteomes" id="UP001432168"/>
    </source>
</evidence>
<organism evidence="3 4">
    <name type="scientific">Streptomyces pseudovenezuelae</name>
    <dbReference type="NCBI Taxonomy" id="67350"/>
    <lineage>
        <taxon>Bacteria</taxon>
        <taxon>Bacillati</taxon>
        <taxon>Actinomycetota</taxon>
        <taxon>Actinomycetes</taxon>
        <taxon>Kitasatosporales</taxon>
        <taxon>Streptomycetaceae</taxon>
        <taxon>Streptomyces</taxon>
        <taxon>Streptomyces aurantiacus group</taxon>
    </lineage>
</organism>
<dbReference type="SUPFAM" id="SSF52402">
    <property type="entry name" value="Adenine nucleotide alpha hydrolases-like"/>
    <property type="match status" value="1"/>
</dbReference>
<dbReference type="Gene3D" id="3.40.50.12370">
    <property type="match status" value="1"/>
</dbReference>
<dbReference type="PRINTS" id="PR01438">
    <property type="entry name" value="UNVRSLSTRESS"/>
</dbReference>
<dbReference type="InterPro" id="IPR006015">
    <property type="entry name" value="Universal_stress_UspA"/>
</dbReference>
<feature type="domain" description="UspA" evidence="2">
    <location>
        <begin position="59"/>
        <end position="174"/>
    </location>
</feature>
<protein>
    <submittedName>
        <fullName evidence="3">Universal stress protein</fullName>
    </submittedName>
</protein>
<name>A0ABZ1WPE6_9ACTN</name>
<evidence type="ECO:0000256" key="1">
    <source>
        <dbReference type="ARBA" id="ARBA00008791"/>
    </source>
</evidence>
<evidence type="ECO:0000259" key="2">
    <source>
        <dbReference type="Pfam" id="PF00582"/>
    </source>
</evidence>
<reference evidence="3" key="1">
    <citation type="submission" date="2022-10" db="EMBL/GenBank/DDBJ databases">
        <title>The complete genomes of actinobacterial strains from the NBC collection.</title>
        <authorList>
            <person name="Joergensen T.S."/>
            <person name="Alvarez Arevalo M."/>
            <person name="Sterndorff E.B."/>
            <person name="Faurdal D."/>
            <person name="Vuksanovic O."/>
            <person name="Mourched A.-S."/>
            <person name="Charusanti P."/>
            <person name="Shaw S."/>
            <person name="Blin K."/>
            <person name="Weber T."/>
        </authorList>
    </citation>
    <scope>NUCLEOTIDE SEQUENCE</scope>
    <source>
        <strain evidence="3">NBC_00686</strain>
    </source>
</reference>